<sequence length="260" mass="29474">MIRNGNKIQMGIAMVLFFMVIAPVFAQNEDLFMAGNDFYKNGKYQEAVEKYLQVSENGEQSPALYYNLANSYYKLNQIAPSIYYYEKALSLDPDDEDIKNNLTYAKNMTVDAIDVMPQTGVDKLVENVIGRLSYNTWAVLSIAFMVLFVVLFLLYYFSRYQLKKRFYFAISALSLIASLSSLGFAFNQHGIAQSNNPAIVFAKETSVMSEPNMGSEEVFLLHEGTKVNVMNTLGEWKKIKLADGKIGWIPSSEIKEIKDI</sequence>
<dbReference type="PROSITE" id="PS50005">
    <property type="entry name" value="TPR"/>
    <property type="match status" value="1"/>
</dbReference>
<keyword evidence="2" id="KW-0472">Membrane</keyword>
<evidence type="ECO:0000256" key="1">
    <source>
        <dbReference type="PROSITE-ProRule" id="PRU00339"/>
    </source>
</evidence>
<evidence type="ECO:0000256" key="2">
    <source>
        <dbReference type="SAM" id="Phobius"/>
    </source>
</evidence>
<accession>A0ABT6FU66</accession>
<dbReference type="EMBL" id="JAPMUA010000004">
    <property type="protein sequence ID" value="MDG3586656.1"/>
    <property type="molecule type" value="Genomic_DNA"/>
</dbReference>
<dbReference type="Proteomes" id="UP001153642">
    <property type="component" value="Unassembled WGS sequence"/>
</dbReference>
<evidence type="ECO:0000313" key="5">
    <source>
        <dbReference type="Proteomes" id="UP001153642"/>
    </source>
</evidence>
<feature type="transmembrane region" description="Helical" evidence="2">
    <location>
        <begin position="166"/>
        <end position="186"/>
    </location>
</feature>
<keyword evidence="2" id="KW-0812">Transmembrane</keyword>
<dbReference type="InterPro" id="IPR003646">
    <property type="entry name" value="SH3-like_bac-type"/>
</dbReference>
<keyword evidence="5" id="KW-1185">Reference proteome</keyword>
<keyword evidence="1" id="KW-0802">TPR repeat</keyword>
<feature type="transmembrane region" description="Helical" evidence="2">
    <location>
        <begin position="137"/>
        <end position="157"/>
    </location>
</feature>
<dbReference type="Pfam" id="PF08239">
    <property type="entry name" value="SH3_3"/>
    <property type="match status" value="1"/>
</dbReference>
<dbReference type="SMART" id="SM00028">
    <property type="entry name" value="TPR"/>
    <property type="match status" value="2"/>
</dbReference>
<gene>
    <name evidence="4" type="ORF">OSR52_12335</name>
</gene>
<reference evidence="4" key="1">
    <citation type="submission" date="2022-11" db="EMBL/GenBank/DDBJ databases">
        <title>High-quality draft genome sequence of Galbibacter sp. strain CMA-7.</title>
        <authorList>
            <person name="Wei L."/>
            <person name="Dong C."/>
            <person name="Shao Z."/>
        </authorList>
    </citation>
    <scope>NUCLEOTIDE SEQUENCE</scope>
    <source>
        <strain evidence="4">CMA-7</strain>
    </source>
</reference>
<proteinExistence type="predicted"/>
<protein>
    <submittedName>
        <fullName evidence="4">Tetratricopeptide repeat protein</fullName>
    </submittedName>
</protein>
<dbReference type="SUPFAM" id="SSF48452">
    <property type="entry name" value="TPR-like"/>
    <property type="match status" value="1"/>
</dbReference>
<dbReference type="InterPro" id="IPR019734">
    <property type="entry name" value="TPR_rpt"/>
</dbReference>
<evidence type="ECO:0000313" key="4">
    <source>
        <dbReference type="EMBL" id="MDG3586656.1"/>
    </source>
</evidence>
<organism evidence="4 5">
    <name type="scientific">Galbibacter pacificus</name>
    <dbReference type="NCBI Taxonomy" id="2996052"/>
    <lineage>
        <taxon>Bacteria</taxon>
        <taxon>Pseudomonadati</taxon>
        <taxon>Bacteroidota</taxon>
        <taxon>Flavobacteriia</taxon>
        <taxon>Flavobacteriales</taxon>
        <taxon>Flavobacteriaceae</taxon>
        <taxon>Galbibacter</taxon>
    </lineage>
</organism>
<dbReference type="InterPro" id="IPR011990">
    <property type="entry name" value="TPR-like_helical_dom_sf"/>
</dbReference>
<dbReference type="Gene3D" id="2.30.30.40">
    <property type="entry name" value="SH3 Domains"/>
    <property type="match status" value="1"/>
</dbReference>
<feature type="domain" description="SH3b" evidence="3">
    <location>
        <begin position="209"/>
        <end position="254"/>
    </location>
</feature>
<dbReference type="Gene3D" id="1.25.40.10">
    <property type="entry name" value="Tetratricopeptide repeat domain"/>
    <property type="match status" value="1"/>
</dbReference>
<name>A0ABT6FU66_9FLAO</name>
<feature type="repeat" description="TPR" evidence="1">
    <location>
        <begin position="62"/>
        <end position="95"/>
    </location>
</feature>
<comment type="caution">
    <text evidence="4">The sequence shown here is derived from an EMBL/GenBank/DDBJ whole genome shotgun (WGS) entry which is preliminary data.</text>
</comment>
<dbReference type="RefSeq" id="WP_277900382.1">
    <property type="nucleotide sequence ID" value="NZ_JAPMUA010000004.1"/>
</dbReference>
<keyword evidence="2" id="KW-1133">Transmembrane helix</keyword>
<dbReference type="PROSITE" id="PS50293">
    <property type="entry name" value="TPR_REGION"/>
    <property type="match status" value="1"/>
</dbReference>
<evidence type="ECO:0000259" key="3">
    <source>
        <dbReference type="Pfam" id="PF08239"/>
    </source>
</evidence>
<dbReference type="Pfam" id="PF00515">
    <property type="entry name" value="TPR_1"/>
    <property type="match status" value="1"/>
</dbReference>